<dbReference type="GO" id="GO:0030424">
    <property type="term" value="C:axon"/>
    <property type="evidence" value="ECO:0007669"/>
    <property type="project" value="TreeGrafter"/>
</dbReference>
<protein>
    <submittedName>
        <fullName evidence="2">SPG11 vesicle trafficking associated, spatacsin</fullName>
    </submittedName>
</protein>
<dbReference type="PANTHER" id="PTHR13650:SF0">
    <property type="entry name" value="SPATACSIN"/>
    <property type="match status" value="1"/>
</dbReference>
<dbReference type="GO" id="GO:0045202">
    <property type="term" value="C:synapse"/>
    <property type="evidence" value="ECO:0007669"/>
    <property type="project" value="TreeGrafter"/>
</dbReference>
<reference evidence="2" key="3">
    <citation type="submission" date="2025-09" db="UniProtKB">
        <authorList>
            <consortium name="Ensembl"/>
        </authorList>
    </citation>
    <scope>IDENTIFICATION</scope>
</reference>
<dbReference type="InterPro" id="IPR028103">
    <property type="entry name" value="Spatacsin"/>
</dbReference>
<sequence length="2326" mass="265981">MAADKGAGSAEAVERVLPVLLVPVPAEATGRLGSRAQLHREQEVLGSLTAAGSLHVLPLAPGGRGGGGCRLEGPFRQFVWEDSHNSGTPTDKPRLLALSEDNALLICEFNLEDGRCDATISYSYTEETLQKLIEDQIISISLLSLRILSFHSNTSLLFINEYIILHIIFPERDAEIRVLSCFTLSLPAQAVDRIIDTQLCRGILFVLSRLGWIYIFDTVDGRHVAHVDLALPQEDMYNEQQQEPAKSSSFTSLKVSQDLDVVVIVSSSNTAIALNLNLYFRQYPGHLLCERTLEDIPIEGPKGIDEDDPVNSDYNMKLTKFSFQVDRSWKAQLSSLNETIKNSKLEGTCCAPWFQDILHLEPPESGNHSTSVPNWAFTPQDVMCSQYSFPQKGPAKTSDSGRSWKRIHISEQEEPLELTCMSVTGFTALFTWAVERTGCTIVLWDLETQSMQCVSLGKKCIPVDSGGDQQLCLVLTEDGLSLILFGLTQEEFLNRLMIHGSASTVDSLCHLNGWGRCSIPIHALEAGIENRQLDTVDFFLKSKENLLSPSSKSSVPDQFDHFPSHLYLKHVEELTPALDLLCSAIRENDSETQSKHFSEQLLNLTLSFLNKQIKELFIHNEELDEHLQKGVNILTSYINELRTFMIKFPWKLTDAIDEYDVNENVPKVKESNIWEKLSTEEVIANAILNNKIPEAQTFFRINSHSAQRLEELIRIGLDLVFDNLKKNNIKEASELLKNMGFNVKDQLLKICFYTTDKNIRDFLVEILKEKNYFSEKEKRTIDFVHQVEKFYSGHFQENMQIQSFPRYWIKEQDFFKHKSVLDSFLKYDHKDTDKLNKQDHRIVLTWAQWWNQLTQESILLPRISPEEYKSYSPEALWRYLTARHDWFSITLWIGEFQTRNSYASLQQNKWPPLTVDVVDQNTRCNNYMRNEILDTLARNGIFLTSELEDFELFLKRLNRIGGVMQDTLPVQNYRSKDGWDFHCHFILYCLEHSLQYLLYVFLDYYKLSPPNCPFLEKKELHEAHPWFEFLVQCRQVSSNLTDPKLIFQASLANAQILIPSNQASVSSMLLEGHTLLALATTMYAPGGVSQVVQNEENENCVKKVDPQLLKMALTPYPKLKTALFPQYTAPSVLPPDITLYHLIQSLLPFDPSRLFGWQSANTLTIGDAASQLPHFSSPDLVNKYAIVERLNFAYYLHHGRPSFAFGTFLVQELTKSKTPKQLIQQVGNEAYVLGLSSFHIPSIGAACVCFLELLGLDSLKLRVDMKVANIILSYTCRNEDAQYNLIRESLAEKLSKLAMGEKSTIEELLVLLEEGIWDSIQQQEIKRLSSESSSQWALVVQFCRLHNLKLSTSYLRECAKANDWLQFIIHSQLHNYHPEEVKSLLQYFSPVLQDHLRLAFENLPSVSNSRMDSDQVCNKSPQELQRNKVEMTDFFEILLQCSEVPNSWCWLLAEAVKQQAPILSVLASCVQDASAIPCLCVWIITSVEHSVAAEAMGHIQDSMEGHTWDLEDLSVIWRTLLTRQKSKTLIRGFQLFFKESPLLFMMEMYELCMFFKNYEEAEAKLLEFQKSLETLETAATRVHAIIPAPWLKEHVYFLLKLMLQQCRTQYELGKLLQLFVGREHLFSDGPDVKKLCVLSQILKDTSIAINHVIITSYSLENFQHECRSILEKLETDGYFALARRVAELAELPVDNLIIEEITQEMQTLKHIDQWSLKQARIDFWKKCHENFKKNSISSKAASSFFSAQALTACECPAEEGPSSIEERHLLLTLAGHWLAQEDLVPLEELEELEKQIWLCRITQHTLRGRQEEIAPGCSQQISTSGELSFESLASEFSFSKLAALNTSKYLEFNGLPSKDTCENKLNWKEQESLNFLIGRLLDDGCVHEASRVCRYFHFYNQDVALVLHCRALASGEASVDDLHPDIHALLQSAELLEEEERPGVPLRKVQSRHKQTFTPTEESQTFLQLTALCQDRTLVGMKLLDKISSVPHGDLSCTTELLILAHHCFTLTCHMEGIIRVLQAARLLTDNHLAPSEEYGLVVRLLTGIGRYNEMTYIFDLLHKKHYFEVLMRKKLDPSGTLKTALLDYIKGCRPGDSEKHNMIALCFSMCREIGENHEAAACIQLKLIESQPWEDSLKDGQQLKQLLLKALTLMLDAAESYAKDSCVRQALHCHRLTKLITLQIHFLNTGQNTMLINLGRHRLMDCIVALPRFYQASIVAEAYDFVPDWAEILYQQVILKGDFNYLEEFKQQRLLRSSIFEEISIKCKHHQPTDLVVKNLKKLLTYCEDVYLYYKLAYEHKFYDVVNVLLKDPQTGCCLKDMLAG</sequence>
<dbReference type="GO" id="GO:0048489">
    <property type="term" value="P:synaptic vesicle transport"/>
    <property type="evidence" value="ECO:0007669"/>
    <property type="project" value="TreeGrafter"/>
</dbReference>
<reference evidence="2" key="1">
    <citation type="submission" date="2019-08" db="EMBL/GenBank/DDBJ databases">
        <title>Phocoena sinus (Vaquita) genome, mPhoSin1, primary haplotype.</title>
        <authorList>
            <person name="Morin P."/>
            <person name="Mountcastle J."/>
            <person name="Fungtammasan C."/>
            <person name="Rhie A."/>
            <person name="Rojas-Bracho L."/>
            <person name="Smith C.R."/>
            <person name="Taylor B.L."/>
            <person name="Gulland F.M.D."/>
            <person name="Musser W."/>
            <person name="Houck M."/>
            <person name="Haase B."/>
            <person name="Paez S."/>
            <person name="Howe K."/>
            <person name="Torrance J."/>
            <person name="Formenti G."/>
            <person name="Phillippy A."/>
            <person name="Ryder O."/>
            <person name="Jarvis E.D."/>
            <person name="Fedrigo O."/>
        </authorList>
    </citation>
    <scope>NUCLEOTIDE SEQUENCE [LARGE SCALE GENOMIC DNA]</scope>
</reference>
<dbReference type="Pfam" id="PF14649">
    <property type="entry name" value="Spatacsin_C"/>
    <property type="match status" value="1"/>
</dbReference>
<feature type="domain" description="Spatacsin C-terminal" evidence="1">
    <location>
        <begin position="1978"/>
        <end position="2267"/>
    </location>
</feature>
<evidence type="ECO:0000259" key="1">
    <source>
        <dbReference type="Pfam" id="PF14649"/>
    </source>
</evidence>
<gene>
    <name evidence="2" type="primary">SPG11</name>
</gene>
<reference evidence="2" key="2">
    <citation type="submission" date="2025-08" db="UniProtKB">
        <authorList>
            <consortium name="Ensembl"/>
        </authorList>
    </citation>
    <scope>IDENTIFICATION</scope>
</reference>
<dbReference type="Ensembl" id="ENSPSNT00000004490.1">
    <property type="protein sequence ID" value="ENSPSNP00000003929.1"/>
    <property type="gene ID" value="ENSPSNG00000002856.1"/>
</dbReference>
<dbReference type="GO" id="GO:0007268">
    <property type="term" value="P:chemical synaptic transmission"/>
    <property type="evidence" value="ECO:0007669"/>
    <property type="project" value="TreeGrafter"/>
</dbReference>
<accession>A0A8C9BC40</accession>
<proteinExistence type="predicted"/>
<keyword evidence="3" id="KW-1185">Reference proteome</keyword>
<dbReference type="GO" id="GO:0007409">
    <property type="term" value="P:axonogenesis"/>
    <property type="evidence" value="ECO:0007669"/>
    <property type="project" value="TreeGrafter"/>
</dbReference>
<dbReference type="InterPro" id="IPR028107">
    <property type="entry name" value="Spatacsin_C_dom"/>
</dbReference>
<dbReference type="GO" id="GO:0008088">
    <property type="term" value="P:axo-dendritic transport"/>
    <property type="evidence" value="ECO:0007669"/>
    <property type="project" value="TreeGrafter"/>
</dbReference>
<dbReference type="PANTHER" id="PTHR13650">
    <property type="entry name" value="SPATACSIN"/>
    <property type="match status" value="1"/>
</dbReference>
<organism evidence="2 3">
    <name type="scientific">Phocoena sinus</name>
    <name type="common">Vaquita</name>
    <dbReference type="NCBI Taxonomy" id="42100"/>
    <lineage>
        <taxon>Eukaryota</taxon>
        <taxon>Metazoa</taxon>
        <taxon>Chordata</taxon>
        <taxon>Craniata</taxon>
        <taxon>Vertebrata</taxon>
        <taxon>Euteleostomi</taxon>
        <taxon>Mammalia</taxon>
        <taxon>Eutheria</taxon>
        <taxon>Laurasiatheria</taxon>
        <taxon>Artiodactyla</taxon>
        <taxon>Whippomorpha</taxon>
        <taxon>Cetacea</taxon>
        <taxon>Odontoceti</taxon>
        <taxon>Phocoenidae</taxon>
        <taxon>Phocoena</taxon>
    </lineage>
</organism>
<name>A0A8C9BC40_PHOSS</name>
<dbReference type="Proteomes" id="UP000694554">
    <property type="component" value="Chromosome 2"/>
</dbReference>
<dbReference type="GeneTree" id="ENSGT00390000016791"/>
<dbReference type="GO" id="GO:0030425">
    <property type="term" value="C:dendrite"/>
    <property type="evidence" value="ECO:0007669"/>
    <property type="project" value="TreeGrafter"/>
</dbReference>
<dbReference type="GO" id="GO:0005737">
    <property type="term" value="C:cytoplasm"/>
    <property type="evidence" value="ECO:0007669"/>
    <property type="project" value="TreeGrafter"/>
</dbReference>
<evidence type="ECO:0000313" key="3">
    <source>
        <dbReference type="Proteomes" id="UP000694554"/>
    </source>
</evidence>
<evidence type="ECO:0000313" key="2">
    <source>
        <dbReference type="Ensembl" id="ENSPSNP00000003929.1"/>
    </source>
</evidence>